<evidence type="ECO:0000313" key="2">
    <source>
        <dbReference type="EMBL" id="GAA3838771.1"/>
    </source>
</evidence>
<keyword evidence="3" id="KW-1185">Reference proteome</keyword>
<reference evidence="3" key="1">
    <citation type="journal article" date="2019" name="Int. J. Syst. Evol. Microbiol.">
        <title>The Global Catalogue of Microorganisms (GCM) 10K type strain sequencing project: providing services to taxonomists for standard genome sequencing and annotation.</title>
        <authorList>
            <consortium name="The Broad Institute Genomics Platform"/>
            <consortium name="The Broad Institute Genome Sequencing Center for Infectious Disease"/>
            <person name="Wu L."/>
            <person name="Ma J."/>
        </authorList>
    </citation>
    <scope>NUCLEOTIDE SEQUENCE [LARGE SCALE GENOMIC DNA]</scope>
    <source>
        <strain evidence="3">JCM 16908</strain>
    </source>
</reference>
<gene>
    <name evidence="2" type="ORF">GCM10022226_71270</name>
</gene>
<evidence type="ECO:0000313" key="3">
    <source>
        <dbReference type="Proteomes" id="UP001500888"/>
    </source>
</evidence>
<proteinExistence type="predicted"/>
<dbReference type="EMBL" id="BAAAZR010000043">
    <property type="protein sequence ID" value="GAA3838771.1"/>
    <property type="molecule type" value="Genomic_DNA"/>
</dbReference>
<keyword evidence="1" id="KW-0472">Membrane</keyword>
<organism evidence="2 3">
    <name type="scientific">Sphaerisporangium flaviroseum</name>
    <dbReference type="NCBI Taxonomy" id="509199"/>
    <lineage>
        <taxon>Bacteria</taxon>
        <taxon>Bacillati</taxon>
        <taxon>Actinomycetota</taxon>
        <taxon>Actinomycetes</taxon>
        <taxon>Streptosporangiales</taxon>
        <taxon>Streptosporangiaceae</taxon>
        <taxon>Sphaerisporangium</taxon>
    </lineage>
</organism>
<dbReference type="Proteomes" id="UP001500888">
    <property type="component" value="Unassembled WGS sequence"/>
</dbReference>
<protein>
    <submittedName>
        <fullName evidence="2">Uncharacterized protein</fullName>
    </submittedName>
</protein>
<evidence type="ECO:0000256" key="1">
    <source>
        <dbReference type="SAM" id="Phobius"/>
    </source>
</evidence>
<accession>A0ABP7JA13</accession>
<keyword evidence="1" id="KW-0812">Transmembrane</keyword>
<sequence>MRRPADEPGGQAPDTEEALVAFVSIVETAGKAIDIAGVGVIVLGALLASAVFVRNDCRLPGRIQVTLVREIR</sequence>
<dbReference type="RefSeq" id="WP_344950918.1">
    <property type="nucleotide sequence ID" value="NZ_BAAAZR010000043.1"/>
</dbReference>
<keyword evidence="1" id="KW-1133">Transmembrane helix</keyword>
<name>A0ABP7JA13_9ACTN</name>
<feature type="transmembrane region" description="Helical" evidence="1">
    <location>
        <begin position="32"/>
        <end position="53"/>
    </location>
</feature>
<comment type="caution">
    <text evidence="2">The sequence shown here is derived from an EMBL/GenBank/DDBJ whole genome shotgun (WGS) entry which is preliminary data.</text>
</comment>